<keyword evidence="3" id="KW-1185">Reference proteome</keyword>
<proteinExistence type="predicted"/>
<protein>
    <submittedName>
        <fullName evidence="2">Uncharacterized protein</fullName>
    </submittedName>
</protein>
<dbReference type="EMBL" id="ML987193">
    <property type="protein sequence ID" value="KAF2250825.1"/>
    <property type="molecule type" value="Genomic_DNA"/>
</dbReference>
<evidence type="ECO:0000313" key="2">
    <source>
        <dbReference type="EMBL" id="KAF2250825.1"/>
    </source>
</evidence>
<evidence type="ECO:0000313" key="3">
    <source>
        <dbReference type="Proteomes" id="UP000800094"/>
    </source>
</evidence>
<dbReference type="GeneID" id="54574704"/>
<dbReference type="RefSeq" id="XP_033685829.1">
    <property type="nucleotide sequence ID" value="XM_033821374.1"/>
</dbReference>
<evidence type="ECO:0000256" key="1">
    <source>
        <dbReference type="SAM" id="MobiDB-lite"/>
    </source>
</evidence>
<gene>
    <name evidence="2" type="ORF">BU26DRAFT_270510</name>
</gene>
<feature type="region of interest" description="Disordered" evidence="1">
    <location>
        <begin position="68"/>
        <end position="92"/>
    </location>
</feature>
<accession>A0A6A6IJQ4</accession>
<organism evidence="2 3">
    <name type="scientific">Trematosphaeria pertusa</name>
    <dbReference type="NCBI Taxonomy" id="390896"/>
    <lineage>
        <taxon>Eukaryota</taxon>
        <taxon>Fungi</taxon>
        <taxon>Dikarya</taxon>
        <taxon>Ascomycota</taxon>
        <taxon>Pezizomycotina</taxon>
        <taxon>Dothideomycetes</taxon>
        <taxon>Pleosporomycetidae</taxon>
        <taxon>Pleosporales</taxon>
        <taxon>Massarineae</taxon>
        <taxon>Trematosphaeriaceae</taxon>
        <taxon>Trematosphaeria</taxon>
    </lineage>
</organism>
<name>A0A6A6IJQ4_9PLEO</name>
<dbReference type="Proteomes" id="UP000800094">
    <property type="component" value="Unassembled WGS sequence"/>
</dbReference>
<sequence>MSPFPLAFFPLTKHPRNAILAVQLEKNVTRSGPHPISLAADSLPVQAYILLLALLLFPHPLYPNPTTKMAPKTNNIHPSSHPTHASPSSSSSIEAIITSLPSRPDTAAAAATYHSSIRTSAAQLRAFLPSSPDPTSPAAAWLPIPEAIYRHASRFPERVSTCVDLFHSIADTLECDTGEATVQDQEQRKRKQEFLDSIERVCQAEIASYGRAEKEEDVEVPTSSILLLGHLHAHSLLSFRIFDAFLSSTLSRATESSGGMLSDEQFAALVEVLTLNGPRILASAAPGTKTALERYVSQLEDICEGGLGGASGQAFMLWALKAKMRDGWAGGDGEGGIGGVIAGVVEAGDELLEYDEVVRELGEIREWRP</sequence>
<reference evidence="2" key="1">
    <citation type="journal article" date="2020" name="Stud. Mycol.">
        <title>101 Dothideomycetes genomes: a test case for predicting lifestyles and emergence of pathogens.</title>
        <authorList>
            <person name="Haridas S."/>
            <person name="Albert R."/>
            <person name="Binder M."/>
            <person name="Bloem J."/>
            <person name="Labutti K."/>
            <person name="Salamov A."/>
            <person name="Andreopoulos B."/>
            <person name="Baker S."/>
            <person name="Barry K."/>
            <person name="Bills G."/>
            <person name="Bluhm B."/>
            <person name="Cannon C."/>
            <person name="Castanera R."/>
            <person name="Culley D."/>
            <person name="Daum C."/>
            <person name="Ezra D."/>
            <person name="Gonzalez J."/>
            <person name="Henrissat B."/>
            <person name="Kuo A."/>
            <person name="Liang C."/>
            <person name="Lipzen A."/>
            <person name="Lutzoni F."/>
            <person name="Magnuson J."/>
            <person name="Mondo S."/>
            <person name="Nolan M."/>
            <person name="Ohm R."/>
            <person name="Pangilinan J."/>
            <person name="Park H.-J."/>
            <person name="Ramirez L."/>
            <person name="Alfaro M."/>
            <person name="Sun H."/>
            <person name="Tritt A."/>
            <person name="Yoshinaga Y."/>
            <person name="Zwiers L.-H."/>
            <person name="Turgeon B."/>
            <person name="Goodwin S."/>
            <person name="Spatafora J."/>
            <person name="Crous P."/>
            <person name="Grigoriev I."/>
        </authorList>
    </citation>
    <scope>NUCLEOTIDE SEQUENCE</scope>
    <source>
        <strain evidence="2">CBS 122368</strain>
    </source>
</reference>
<dbReference type="AlphaFoldDB" id="A0A6A6IJQ4"/>
<feature type="compositionally biased region" description="Low complexity" evidence="1">
    <location>
        <begin position="76"/>
        <end position="92"/>
    </location>
</feature>